<dbReference type="SMART" id="SM00052">
    <property type="entry name" value="EAL"/>
    <property type="match status" value="1"/>
</dbReference>
<dbReference type="KEGG" id="psh:Psest_2562"/>
<dbReference type="eggNOG" id="COG5001">
    <property type="taxonomic scope" value="Bacteria"/>
</dbReference>
<dbReference type="SUPFAM" id="SSF55785">
    <property type="entry name" value="PYP-like sensor domain (PAS domain)"/>
    <property type="match status" value="2"/>
</dbReference>
<evidence type="ECO:0000259" key="4">
    <source>
        <dbReference type="PROSITE" id="PS50113"/>
    </source>
</evidence>
<dbReference type="GO" id="GO:0005886">
    <property type="term" value="C:plasma membrane"/>
    <property type="evidence" value="ECO:0007669"/>
    <property type="project" value="UniProtKB-SubCell"/>
</dbReference>
<dbReference type="PROSITE" id="PS50112">
    <property type="entry name" value="PAS"/>
    <property type="match status" value="2"/>
</dbReference>
<comment type="subcellular location">
    <subcellularLocation>
        <location evidence="2">Cell inner membrane</location>
    </subcellularLocation>
</comment>
<evidence type="ECO:0000259" key="5">
    <source>
        <dbReference type="PROSITE" id="PS50883"/>
    </source>
</evidence>
<dbReference type="SUPFAM" id="SSF55073">
    <property type="entry name" value="Nucleotide cyclase"/>
    <property type="match status" value="1"/>
</dbReference>
<dbReference type="SUPFAM" id="SSF141868">
    <property type="entry name" value="EAL domain-like"/>
    <property type="match status" value="1"/>
</dbReference>
<dbReference type="FunFam" id="3.30.70.270:FF:000001">
    <property type="entry name" value="Diguanylate cyclase domain protein"/>
    <property type="match status" value="1"/>
</dbReference>
<dbReference type="GO" id="GO:0003824">
    <property type="term" value="F:catalytic activity"/>
    <property type="evidence" value="ECO:0007669"/>
    <property type="project" value="UniProtKB-ARBA"/>
</dbReference>
<reference evidence="7 8" key="1">
    <citation type="submission" date="2011-10" db="EMBL/GenBank/DDBJ databases">
        <title>Complete sequence of chromosome of Pseudomonas stutzeri RCH2.</title>
        <authorList>
            <consortium name="US DOE Joint Genome Institute"/>
            <person name="Lucas S."/>
            <person name="Han J."/>
            <person name="Lapidus A."/>
            <person name="Cheng J.-F."/>
            <person name="Goodwin L."/>
            <person name="Pitluck S."/>
            <person name="Peters L."/>
            <person name="Ovchinnikova G."/>
            <person name="Zeytun A."/>
            <person name="Lu M."/>
            <person name="Detter J.C."/>
            <person name="Han C."/>
            <person name="Tapia R."/>
            <person name="Land M."/>
            <person name="Hauser L."/>
            <person name="Kyrpides N."/>
            <person name="Ivanova N."/>
            <person name="Pagani I."/>
            <person name="Chakraborty R."/>
            <person name="Arkin A."/>
            <person name="Dehal P."/>
            <person name="Wall J."/>
            <person name="Hazen T."/>
            <person name="Woyke T."/>
        </authorList>
    </citation>
    <scope>NUCLEOTIDE SEQUENCE [LARGE SCALE GENOMIC DNA]</scope>
    <source>
        <strain evidence="7 8">RCH2</strain>
    </source>
</reference>
<dbReference type="HOGENOM" id="CLU_000445_70_20_6"/>
<dbReference type="Gene3D" id="3.30.70.270">
    <property type="match status" value="1"/>
</dbReference>
<dbReference type="InterPro" id="IPR001633">
    <property type="entry name" value="EAL_dom"/>
</dbReference>
<dbReference type="PROSITE" id="PS50883">
    <property type="entry name" value="EAL"/>
    <property type="match status" value="1"/>
</dbReference>
<dbReference type="PATRIC" id="fig|644801.3.peg.2507"/>
<dbReference type="Pfam" id="PF08447">
    <property type="entry name" value="PAS_3"/>
    <property type="match status" value="1"/>
</dbReference>
<dbReference type="Gene3D" id="3.30.450.20">
    <property type="entry name" value="PAS domain"/>
    <property type="match status" value="2"/>
</dbReference>
<dbReference type="PANTHER" id="PTHR44757">
    <property type="entry name" value="DIGUANYLATE CYCLASE DGCP"/>
    <property type="match status" value="1"/>
</dbReference>
<proteinExistence type="predicted"/>
<organism evidence="7 8">
    <name type="scientific">Stutzerimonas stutzeri RCH2</name>
    <dbReference type="NCBI Taxonomy" id="644801"/>
    <lineage>
        <taxon>Bacteria</taxon>
        <taxon>Pseudomonadati</taxon>
        <taxon>Pseudomonadota</taxon>
        <taxon>Gammaproteobacteria</taxon>
        <taxon>Pseudomonadales</taxon>
        <taxon>Pseudomonadaceae</taxon>
        <taxon>Stutzerimonas</taxon>
    </lineage>
</organism>
<feature type="domain" description="PAS" evidence="3">
    <location>
        <begin position="220"/>
        <end position="257"/>
    </location>
</feature>
<dbReference type="InterPro" id="IPR052155">
    <property type="entry name" value="Biofilm_reg_signaling"/>
</dbReference>
<dbReference type="InterPro" id="IPR000700">
    <property type="entry name" value="PAS-assoc_C"/>
</dbReference>
<dbReference type="InterPro" id="IPR001610">
    <property type="entry name" value="PAC"/>
</dbReference>
<dbReference type="PANTHER" id="PTHR44757:SF2">
    <property type="entry name" value="BIOFILM ARCHITECTURE MAINTENANCE PROTEIN MBAA"/>
    <property type="match status" value="1"/>
</dbReference>
<dbReference type="SMART" id="SM00091">
    <property type="entry name" value="PAS"/>
    <property type="match status" value="2"/>
</dbReference>
<evidence type="ECO:0000313" key="7">
    <source>
        <dbReference type="EMBL" id="AGA87084.1"/>
    </source>
</evidence>
<evidence type="ECO:0000256" key="2">
    <source>
        <dbReference type="ARBA" id="ARBA00004533"/>
    </source>
</evidence>
<dbReference type="InterPro" id="IPR035919">
    <property type="entry name" value="EAL_sf"/>
</dbReference>
<dbReference type="PROSITE" id="PS50113">
    <property type="entry name" value="PAC"/>
    <property type="match status" value="2"/>
</dbReference>
<feature type="domain" description="PAC" evidence="4">
    <location>
        <begin position="168"/>
        <end position="219"/>
    </location>
</feature>
<dbReference type="NCBIfam" id="TIGR00229">
    <property type="entry name" value="sensory_box"/>
    <property type="match status" value="2"/>
</dbReference>
<protein>
    <submittedName>
        <fullName evidence="7">PAS domain S-box/diguanylate cyclase (GGDEF) domain-containing protein</fullName>
    </submittedName>
</protein>
<feature type="domain" description="PAC" evidence="4">
    <location>
        <begin position="295"/>
        <end position="347"/>
    </location>
</feature>
<evidence type="ECO:0000313" key="8">
    <source>
        <dbReference type="Proteomes" id="UP000010820"/>
    </source>
</evidence>
<dbReference type="InterPro" id="IPR000160">
    <property type="entry name" value="GGDEF_dom"/>
</dbReference>
<dbReference type="InterPro" id="IPR013655">
    <property type="entry name" value="PAS_fold_3"/>
</dbReference>
<dbReference type="NCBIfam" id="TIGR00254">
    <property type="entry name" value="GGDEF"/>
    <property type="match status" value="1"/>
</dbReference>
<evidence type="ECO:0000259" key="3">
    <source>
        <dbReference type="PROSITE" id="PS50112"/>
    </source>
</evidence>
<dbReference type="EMBL" id="CP003071">
    <property type="protein sequence ID" value="AGA87084.1"/>
    <property type="molecule type" value="Genomic_DNA"/>
</dbReference>
<dbReference type="SMART" id="SM00086">
    <property type="entry name" value="PAC"/>
    <property type="match status" value="2"/>
</dbReference>
<dbReference type="Pfam" id="PF13426">
    <property type="entry name" value="PAS_9"/>
    <property type="match status" value="1"/>
</dbReference>
<dbReference type="Pfam" id="PF00563">
    <property type="entry name" value="EAL"/>
    <property type="match status" value="1"/>
</dbReference>
<dbReference type="Proteomes" id="UP000010820">
    <property type="component" value="Chromosome"/>
</dbReference>
<feature type="domain" description="GGDEF" evidence="6">
    <location>
        <begin position="379"/>
        <end position="512"/>
    </location>
</feature>
<dbReference type="CDD" id="cd00130">
    <property type="entry name" value="PAS"/>
    <property type="match status" value="2"/>
</dbReference>
<evidence type="ECO:0000256" key="1">
    <source>
        <dbReference type="ARBA" id="ARBA00001946"/>
    </source>
</evidence>
<dbReference type="PROSITE" id="PS50887">
    <property type="entry name" value="GGDEF"/>
    <property type="match status" value="1"/>
</dbReference>
<dbReference type="InterPro" id="IPR000014">
    <property type="entry name" value="PAS"/>
</dbReference>
<accession>L0GP35</accession>
<feature type="domain" description="EAL" evidence="5">
    <location>
        <begin position="521"/>
        <end position="774"/>
    </location>
</feature>
<sequence length="778" mass="86207">MGPRRDRRVRRCGASAEPMAAANAQLHWRCGWSASCSVVAFCLFGSFVLRPELSFVSAGRAATTASMPPMTLDSSANGPSTLLSCEVLDRSRVLDTLINNLEGMAYRCRNDASWTMIFVSQGALGLCGYSAAELVDETRITWERITHADDRLRVRRCIEQAVAAVGRFCVHYRIRTASGAHKWVIERGVAVADEQGEIVVEGFIEDITAQRAILDALEQAELRYRSIFENASEGIFQSTRDGRYLAANPALARIYGYDSATELVADLADIERRLYVEGGRREAFCRLMEHQGEVLNFESEVYRRDGTRIWISENAHVVRGANGEFICYEGTVQDISERKHYQQQLERQANHDLLTGLPNRILLNDRIEQGLARAARLGYYLTLVFIDLDNFKFINDGLGHVAGDELLKSIAARLAGSLRGSDTVARVGGDEFVLVLSDHYRISTVISLLERVLNEIRRPVTLAGREFQVGASIGVAMFPGDGEDAQTLLKHADIAMYAAKKRGRNNFQFFTHDLNRIADERLNLEAAMRAALERDEFSVHYQPKVDASRRIVGVEALARWTDAQLGVIGPDRFIPVAEESGLIMPLTLAVLRRAFSDARQWNAGRAIPLMVAVNLSPLLFLGDDVVDRVCTVLDDVGLPPNQVELEITETVFLGDGTRAVAILAEFKARGFRLAMDDFGTGYSALSYLRRFPLDIIKIDRSLVTGLEQEEEVAMIARAAISLGKSLHKTVVAEGVENAAQFDFLCRNGCDEFQGYLLSRPLPAAQFTALLAAGGIVRF</sequence>
<dbReference type="STRING" id="644801.Psest_2562"/>
<dbReference type="InterPro" id="IPR043128">
    <property type="entry name" value="Rev_trsase/Diguanyl_cyclase"/>
</dbReference>
<evidence type="ECO:0000259" key="6">
    <source>
        <dbReference type="PROSITE" id="PS50887"/>
    </source>
</evidence>
<name>L0GP35_STUST</name>
<dbReference type="Pfam" id="PF00990">
    <property type="entry name" value="GGDEF"/>
    <property type="match status" value="1"/>
</dbReference>
<dbReference type="InterPro" id="IPR029787">
    <property type="entry name" value="Nucleotide_cyclase"/>
</dbReference>
<dbReference type="InterPro" id="IPR035965">
    <property type="entry name" value="PAS-like_dom_sf"/>
</dbReference>
<gene>
    <name evidence="7" type="ORF">Psest_2562</name>
</gene>
<feature type="domain" description="PAS" evidence="3">
    <location>
        <begin position="90"/>
        <end position="165"/>
    </location>
</feature>
<dbReference type="CDD" id="cd01949">
    <property type="entry name" value="GGDEF"/>
    <property type="match status" value="1"/>
</dbReference>
<dbReference type="AlphaFoldDB" id="L0GP35"/>
<dbReference type="CDD" id="cd01948">
    <property type="entry name" value="EAL"/>
    <property type="match status" value="1"/>
</dbReference>
<comment type="cofactor">
    <cofactor evidence="1">
        <name>Mg(2+)</name>
        <dbReference type="ChEBI" id="CHEBI:18420"/>
    </cofactor>
</comment>
<dbReference type="SMART" id="SM00267">
    <property type="entry name" value="GGDEF"/>
    <property type="match status" value="1"/>
</dbReference>
<dbReference type="Gene3D" id="3.20.20.450">
    <property type="entry name" value="EAL domain"/>
    <property type="match status" value="1"/>
</dbReference>